<dbReference type="EC" id="2.4.3.3" evidence="14"/>
<evidence type="ECO:0000256" key="3">
    <source>
        <dbReference type="ARBA" id="ARBA00006003"/>
    </source>
</evidence>
<evidence type="ECO:0000256" key="12">
    <source>
        <dbReference type="ARBA" id="ARBA00023180"/>
    </source>
</evidence>
<evidence type="ECO:0000256" key="15">
    <source>
        <dbReference type="ARBA" id="ARBA00050664"/>
    </source>
</evidence>
<dbReference type="Gene3D" id="3.90.1480.20">
    <property type="entry name" value="Glycosyl transferase family 29"/>
    <property type="match status" value="1"/>
</dbReference>
<evidence type="ECO:0000313" key="17">
    <source>
        <dbReference type="EMBL" id="KAF6416115.1"/>
    </source>
</evidence>
<dbReference type="EMBL" id="JACASF010000019">
    <property type="protein sequence ID" value="KAF6416115.1"/>
    <property type="molecule type" value="Genomic_DNA"/>
</dbReference>
<comment type="caution">
    <text evidence="17">The sequence shown here is derived from an EMBL/GenBank/DDBJ whole genome shotgun (WGS) entry which is preliminary data.</text>
</comment>
<dbReference type="PANTHER" id="PTHR45941">
    <property type="entry name" value="ALPHA-N-ACETYLGALACTOSAMINIDE ALPHA-2,6-SIALYLTRANSFERASE 2-LIKE-RELATED"/>
    <property type="match status" value="1"/>
</dbReference>
<keyword evidence="6" id="KW-0812">Transmembrane</keyword>
<dbReference type="Pfam" id="PF00777">
    <property type="entry name" value="Glyco_transf_29"/>
    <property type="match status" value="1"/>
</dbReference>
<keyword evidence="4" id="KW-0328">Glycosyltransferase</keyword>
<evidence type="ECO:0000256" key="10">
    <source>
        <dbReference type="ARBA" id="ARBA00023136"/>
    </source>
</evidence>
<dbReference type="Proteomes" id="UP000550707">
    <property type="component" value="Unassembled WGS sequence"/>
</dbReference>
<evidence type="ECO:0000256" key="1">
    <source>
        <dbReference type="ARBA" id="ARBA00004323"/>
    </source>
</evidence>
<keyword evidence="10" id="KW-0472">Membrane</keyword>
<dbReference type="PANTHER" id="PTHR45941:SF5">
    <property type="entry name" value="ALPHA-N-ACETYLGALACTOSAMINIDE ALPHA-2,6-SIALYLTRANSFERASE 2"/>
    <property type="match status" value="1"/>
</dbReference>
<evidence type="ECO:0000256" key="14">
    <source>
        <dbReference type="ARBA" id="ARBA00039109"/>
    </source>
</evidence>
<evidence type="ECO:0000256" key="11">
    <source>
        <dbReference type="ARBA" id="ARBA00023157"/>
    </source>
</evidence>
<evidence type="ECO:0000256" key="9">
    <source>
        <dbReference type="ARBA" id="ARBA00023034"/>
    </source>
</evidence>
<keyword evidence="11" id="KW-1015">Disulfide bond</keyword>
<evidence type="ECO:0000256" key="8">
    <source>
        <dbReference type="ARBA" id="ARBA00022989"/>
    </source>
</evidence>
<protein>
    <recommendedName>
        <fullName evidence="14">alpha-N-acetylgalactosaminide alpha-2,6-sialyltransferase</fullName>
        <ecNumber evidence="14">2.4.3.3</ecNumber>
    </recommendedName>
</protein>
<accession>A0A7J8CZ66</accession>
<keyword evidence="8" id="KW-1133">Transmembrane helix</keyword>
<keyword evidence="7" id="KW-0735">Signal-anchor</keyword>
<evidence type="ECO:0000256" key="13">
    <source>
        <dbReference type="ARBA" id="ARBA00036348"/>
    </source>
</evidence>
<evidence type="ECO:0000256" key="6">
    <source>
        <dbReference type="ARBA" id="ARBA00022692"/>
    </source>
</evidence>
<comment type="similarity">
    <text evidence="3">Belongs to the glycosyltransferase 29 family.</text>
</comment>
<evidence type="ECO:0000256" key="16">
    <source>
        <dbReference type="ARBA" id="ARBA00052285"/>
    </source>
</evidence>
<comment type="subcellular location">
    <subcellularLocation>
        <location evidence="1">Golgi apparatus membrane</location>
        <topology evidence="1">Single-pass type II membrane protein</topology>
    </subcellularLocation>
</comment>
<name>A0A7J8CZ66_MOLMO</name>
<comment type="pathway">
    <text evidence="2">Protein modification; protein glycosylation.</text>
</comment>
<comment type="catalytic activity">
    <reaction evidence="16">
        <text>a 3-O-[N-acetyl-alpha-D-galactosaminyl]-L-threonyl-[protein] + CMP-N-acetyl-beta-neuraminate = a 3-O-[N-acetyl-alpha-neuraminosyl-(2-&gt;6)-N-acetyl-alpha-D-galactosaminyl]-L-threonyl-[protein] + CMP + H(+)</text>
        <dbReference type="Rhea" id="RHEA:81643"/>
        <dbReference type="Rhea" id="RHEA-COMP:11689"/>
        <dbReference type="Rhea" id="RHEA-COMP:19720"/>
        <dbReference type="ChEBI" id="CHEBI:15378"/>
        <dbReference type="ChEBI" id="CHEBI:57812"/>
        <dbReference type="ChEBI" id="CHEBI:60377"/>
        <dbReference type="ChEBI" id="CHEBI:87075"/>
        <dbReference type="ChEBI" id="CHEBI:231970"/>
    </reaction>
    <physiologicalReaction direction="left-to-right" evidence="16">
        <dbReference type="Rhea" id="RHEA:81644"/>
    </physiologicalReaction>
</comment>
<keyword evidence="9" id="KW-0333">Golgi apparatus</keyword>
<gene>
    <name evidence="17" type="ORF">HJG59_009437</name>
</gene>
<evidence type="ECO:0000256" key="7">
    <source>
        <dbReference type="ARBA" id="ARBA00022968"/>
    </source>
</evidence>
<evidence type="ECO:0000313" key="18">
    <source>
        <dbReference type="Proteomes" id="UP000550707"/>
    </source>
</evidence>
<dbReference type="InterPro" id="IPR038578">
    <property type="entry name" value="GT29-like_sf"/>
</dbReference>
<evidence type="ECO:0000256" key="4">
    <source>
        <dbReference type="ARBA" id="ARBA00022676"/>
    </source>
</evidence>
<dbReference type="AlphaFoldDB" id="A0A7J8CZ66"/>
<dbReference type="GO" id="GO:0001665">
    <property type="term" value="F:alpha-N-acetylgalactosaminide alpha-2,6-sialyltransferase activity"/>
    <property type="evidence" value="ECO:0007669"/>
    <property type="project" value="UniProtKB-EC"/>
</dbReference>
<keyword evidence="5" id="KW-0808">Transferase</keyword>
<dbReference type="GO" id="GO:0000139">
    <property type="term" value="C:Golgi membrane"/>
    <property type="evidence" value="ECO:0007669"/>
    <property type="project" value="UniProtKB-SubCell"/>
</dbReference>
<evidence type="ECO:0000256" key="2">
    <source>
        <dbReference type="ARBA" id="ARBA00004922"/>
    </source>
</evidence>
<evidence type="ECO:0000256" key="5">
    <source>
        <dbReference type="ARBA" id="ARBA00022679"/>
    </source>
</evidence>
<organism evidence="17 18">
    <name type="scientific">Molossus molossus</name>
    <name type="common">Pallas' mastiff bat</name>
    <name type="synonym">Vespertilio molossus</name>
    <dbReference type="NCBI Taxonomy" id="27622"/>
    <lineage>
        <taxon>Eukaryota</taxon>
        <taxon>Metazoa</taxon>
        <taxon>Chordata</taxon>
        <taxon>Craniata</taxon>
        <taxon>Vertebrata</taxon>
        <taxon>Euteleostomi</taxon>
        <taxon>Mammalia</taxon>
        <taxon>Eutheria</taxon>
        <taxon>Laurasiatheria</taxon>
        <taxon>Chiroptera</taxon>
        <taxon>Yangochiroptera</taxon>
        <taxon>Molossidae</taxon>
        <taxon>Molossus</taxon>
    </lineage>
</organism>
<reference evidence="17 18" key="1">
    <citation type="journal article" date="2020" name="Nature">
        <title>Six reference-quality genomes reveal evolution of bat adaptations.</title>
        <authorList>
            <person name="Jebb D."/>
            <person name="Huang Z."/>
            <person name="Pippel M."/>
            <person name="Hughes G.M."/>
            <person name="Lavrichenko K."/>
            <person name="Devanna P."/>
            <person name="Winkler S."/>
            <person name="Jermiin L.S."/>
            <person name="Skirmuntt E.C."/>
            <person name="Katzourakis A."/>
            <person name="Burkitt-Gray L."/>
            <person name="Ray D.A."/>
            <person name="Sullivan K.A.M."/>
            <person name="Roscito J.G."/>
            <person name="Kirilenko B.M."/>
            <person name="Davalos L.M."/>
            <person name="Corthals A.P."/>
            <person name="Power M.L."/>
            <person name="Jones G."/>
            <person name="Ransome R.D."/>
            <person name="Dechmann D.K.N."/>
            <person name="Locatelli A.G."/>
            <person name="Puechmaille S.J."/>
            <person name="Fedrigo O."/>
            <person name="Jarvis E.D."/>
            <person name="Hiller M."/>
            <person name="Vernes S.C."/>
            <person name="Myers E.W."/>
            <person name="Teeling E.C."/>
        </authorList>
    </citation>
    <scope>NUCLEOTIDE SEQUENCE [LARGE SCALE GENOMIC DNA]</scope>
    <source>
        <strain evidence="17">MMolMol1</strain>
        <tissue evidence="17">Muscle</tissue>
    </source>
</reference>
<keyword evidence="12" id="KW-0325">Glycoprotein</keyword>
<comment type="catalytic activity">
    <reaction evidence="13">
        <text>a beta-D-galactosyl-(1-&gt;3)-N-acetyl-alpha-D-galactosaminyl derivative + CMP-N-acetyl-beta-neuraminate = a beta-D-galactosyl-(1-&gt;3)-[N-acetyl-alpha-neuraminyl-(2-&gt;6)]-N-acetyl-alpha-D-galactosaminyl derivative + CMP + H(+)</text>
        <dbReference type="Rhea" id="RHEA:11136"/>
        <dbReference type="ChEBI" id="CHEBI:15378"/>
        <dbReference type="ChEBI" id="CHEBI:57812"/>
        <dbReference type="ChEBI" id="CHEBI:60377"/>
        <dbReference type="ChEBI" id="CHEBI:133470"/>
        <dbReference type="ChEBI" id="CHEBI:140764"/>
        <dbReference type="EC" id="2.4.3.3"/>
    </reaction>
    <physiologicalReaction direction="left-to-right" evidence="13">
        <dbReference type="Rhea" id="RHEA:11137"/>
    </physiologicalReaction>
</comment>
<sequence length="129" mass="14634">MRAWAALSASSPNRPHTYFGPEASASKFKLLHPDFISYLTERFLKSKLIDTNFRDLYMPSTGALMLLTALHTCDQVSAYGFITSNYWKFSLTLSTKPFVLTEPKPPIFTRGAPAPLHPLLLHRYQEVDL</sequence>
<keyword evidence="18" id="KW-1185">Reference proteome</keyword>
<proteinExistence type="inferred from homology"/>
<comment type="catalytic activity">
    <reaction evidence="15">
        <text>a 3-O-[N-acetyl-alpha-neuraminyl-(2-&gt;3)-beta-D-galactosyl-(1-&gt;3)-N-acetyl-alpha-D-galactosaminyl]-L-threonyl-[protein] + CMP-N-acetyl-beta-neuraminate = a 3-O-{alpha-Neu5Ac-(2-&gt;3)-beta-D-Gal-(1-&gt;3)-[alpha-Neu5Ac-(2-&gt;6)]-alpha-D-GalNAc}-L-threonyl-[protein] + CMP + H(+)</text>
        <dbReference type="Rhea" id="RHEA:81659"/>
        <dbReference type="Rhea" id="RHEA-COMP:14417"/>
        <dbReference type="Rhea" id="RHEA-COMP:16763"/>
        <dbReference type="ChEBI" id="CHEBI:15378"/>
        <dbReference type="ChEBI" id="CHEBI:57812"/>
        <dbReference type="ChEBI" id="CHEBI:60377"/>
        <dbReference type="ChEBI" id="CHEBI:139598"/>
        <dbReference type="ChEBI" id="CHEBI:156398"/>
    </reaction>
    <physiologicalReaction direction="left-to-right" evidence="15">
        <dbReference type="Rhea" id="RHEA:81660"/>
    </physiologicalReaction>
</comment>
<dbReference type="GO" id="GO:0006493">
    <property type="term" value="P:protein O-linked glycosylation"/>
    <property type="evidence" value="ECO:0007669"/>
    <property type="project" value="TreeGrafter"/>
</dbReference>
<dbReference type="InterPro" id="IPR001675">
    <property type="entry name" value="Glyco_trans_29"/>
</dbReference>